<name>A0A482WK68_LAOST</name>
<feature type="region of interest" description="Disordered" evidence="1">
    <location>
        <begin position="42"/>
        <end position="94"/>
    </location>
</feature>
<dbReference type="EMBL" id="QKKF02033200">
    <property type="protein sequence ID" value="RZF33858.1"/>
    <property type="molecule type" value="Genomic_DNA"/>
</dbReference>
<comment type="caution">
    <text evidence="2">The sequence shown here is derived from an EMBL/GenBank/DDBJ whole genome shotgun (WGS) entry which is preliminary data.</text>
</comment>
<evidence type="ECO:0008006" key="4">
    <source>
        <dbReference type="Google" id="ProtNLM"/>
    </source>
</evidence>
<dbReference type="OrthoDB" id="9909584at2759"/>
<sequence>MVYKKELNKVRKSEMSGAGEEDMCKPSLWYFNLLDFLNDQDVPRTPQETMDNDQEHVSIASTSEEHSRSTSQTSSASTKRLQISSVKKQSRSTDDELLNFLSKADQKLESISSNDSFDQCVFHIMIFQIVYDKLNQTR</sequence>
<accession>A0A482WK68</accession>
<dbReference type="PANTHER" id="PTHR21505">
    <property type="entry name" value="MADF DOMAIN-CONTAINING PROTEIN-RELATED"/>
    <property type="match status" value="1"/>
</dbReference>
<keyword evidence="3" id="KW-1185">Reference proteome</keyword>
<reference evidence="2 3" key="1">
    <citation type="journal article" date="2017" name="Gigascience">
        <title>Genome sequence of the small brown planthopper, Laodelphax striatellus.</title>
        <authorList>
            <person name="Zhu J."/>
            <person name="Jiang F."/>
            <person name="Wang X."/>
            <person name="Yang P."/>
            <person name="Bao Y."/>
            <person name="Zhao W."/>
            <person name="Wang W."/>
            <person name="Lu H."/>
            <person name="Wang Q."/>
            <person name="Cui N."/>
            <person name="Li J."/>
            <person name="Chen X."/>
            <person name="Luo L."/>
            <person name="Yu J."/>
            <person name="Kang L."/>
            <person name="Cui F."/>
        </authorList>
    </citation>
    <scope>NUCLEOTIDE SEQUENCE [LARGE SCALE GENOMIC DNA]</scope>
    <source>
        <strain evidence="2">Lst14</strain>
    </source>
</reference>
<evidence type="ECO:0000313" key="2">
    <source>
        <dbReference type="EMBL" id="RZF33858.1"/>
    </source>
</evidence>
<feature type="compositionally biased region" description="Basic and acidic residues" evidence="1">
    <location>
        <begin position="1"/>
        <end position="14"/>
    </location>
</feature>
<gene>
    <name evidence="2" type="ORF">LSTR_LSTR009882</name>
</gene>
<evidence type="ECO:0000256" key="1">
    <source>
        <dbReference type="SAM" id="MobiDB-lite"/>
    </source>
</evidence>
<proteinExistence type="predicted"/>
<organism evidence="2 3">
    <name type="scientific">Laodelphax striatellus</name>
    <name type="common">Small brown planthopper</name>
    <name type="synonym">Delphax striatella</name>
    <dbReference type="NCBI Taxonomy" id="195883"/>
    <lineage>
        <taxon>Eukaryota</taxon>
        <taxon>Metazoa</taxon>
        <taxon>Ecdysozoa</taxon>
        <taxon>Arthropoda</taxon>
        <taxon>Hexapoda</taxon>
        <taxon>Insecta</taxon>
        <taxon>Pterygota</taxon>
        <taxon>Neoptera</taxon>
        <taxon>Paraneoptera</taxon>
        <taxon>Hemiptera</taxon>
        <taxon>Auchenorrhyncha</taxon>
        <taxon>Fulgoroidea</taxon>
        <taxon>Delphacidae</taxon>
        <taxon>Criomorphinae</taxon>
        <taxon>Laodelphax</taxon>
    </lineage>
</organism>
<evidence type="ECO:0000313" key="3">
    <source>
        <dbReference type="Proteomes" id="UP000291343"/>
    </source>
</evidence>
<dbReference type="Proteomes" id="UP000291343">
    <property type="component" value="Unassembled WGS sequence"/>
</dbReference>
<dbReference type="PANTHER" id="PTHR21505:SF8">
    <property type="entry name" value="DPT-YFP REPRESSOR BY OVEREXPRESSION, ISOFORM D-RELATED"/>
    <property type="match status" value="1"/>
</dbReference>
<dbReference type="InParanoid" id="A0A482WK68"/>
<feature type="region of interest" description="Disordered" evidence="1">
    <location>
        <begin position="1"/>
        <end position="21"/>
    </location>
</feature>
<feature type="compositionally biased region" description="Low complexity" evidence="1">
    <location>
        <begin position="69"/>
        <end position="78"/>
    </location>
</feature>
<dbReference type="AlphaFoldDB" id="A0A482WK68"/>
<protein>
    <recommendedName>
        <fullName evidence="4">MADF domain-containing protein</fullName>
    </recommendedName>
</protein>